<keyword evidence="2" id="KW-0812">Transmembrane</keyword>
<reference evidence="4" key="1">
    <citation type="submission" date="2021-10" db="EMBL/GenBank/DDBJ databases">
        <title>De novo Genome Assembly of Clathrus columnatus (Basidiomycota, Fungi) Using Illumina and Nanopore Sequence Data.</title>
        <authorList>
            <person name="Ogiso-Tanaka E."/>
            <person name="Itagaki H."/>
            <person name="Hosoya T."/>
            <person name="Hosaka K."/>
        </authorList>
    </citation>
    <scope>NUCLEOTIDE SEQUENCE</scope>
    <source>
        <strain evidence="4">MO-923</strain>
    </source>
</reference>
<dbReference type="EMBL" id="BPWL01000006">
    <property type="protein sequence ID" value="GJJ11400.1"/>
    <property type="molecule type" value="Genomic_DNA"/>
</dbReference>
<dbReference type="Proteomes" id="UP001050691">
    <property type="component" value="Unassembled WGS sequence"/>
</dbReference>
<sequence length="309" mass="33021">MSTLFSALVYKTVFLLTLVSVAIAASTNITIDNTSPQVVYSPTPCFEDTPTACSIEWIQVQSPEAFNGSVTSTDGPLPDASNISVSILPRVTLNFNGSGIIFVPGPNSIANASITLDDLPSIIIDTSKQNYQNKNLQSPGPHTLVIEYEPNLNDQSQSILGSDTLEIDFFIVIQDEQISSSTTSPPIPPTSTSTPSSTLTSSRTTETSQGTPAATSSSIVVGSTDRPSLGTIIAIVISAVALFLVALLAWFLGAKHQRRRRAIKRENAILSGMKMPSETDDVGNIWPGGIHIWKGKGKQTLSDRGGWWK</sequence>
<protein>
    <submittedName>
        <fullName evidence="4">Uncharacterized protein</fullName>
    </submittedName>
</protein>
<evidence type="ECO:0000313" key="5">
    <source>
        <dbReference type="Proteomes" id="UP001050691"/>
    </source>
</evidence>
<organism evidence="4 5">
    <name type="scientific">Clathrus columnatus</name>
    <dbReference type="NCBI Taxonomy" id="1419009"/>
    <lineage>
        <taxon>Eukaryota</taxon>
        <taxon>Fungi</taxon>
        <taxon>Dikarya</taxon>
        <taxon>Basidiomycota</taxon>
        <taxon>Agaricomycotina</taxon>
        <taxon>Agaricomycetes</taxon>
        <taxon>Phallomycetidae</taxon>
        <taxon>Phallales</taxon>
        <taxon>Clathraceae</taxon>
        <taxon>Clathrus</taxon>
    </lineage>
</organism>
<comment type="caution">
    <text evidence="4">The sequence shown here is derived from an EMBL/GenBank/DDBJ whole genome shotgun (WGS) entry which is preliminary data.</text>
</comment>
<evidence type="ECO:0000313" key="4">
    <source>
        <dbReference type="EMBL" id="GJJ11400.1"/>
    </source>
</evidence>
<accession>A0AAV5AAN6</accession>
<gene>
    <name evidence="4" type="ORF">Clacol_005633</name>
</gene>
<evidence type="ECO:0000256" key="1">
    <source>
        <dbReference type="SAM" id="MobiDB-lite"/>
    </source>
</evidence>
<proteinExistence type="predicted"/>
<feature type="region of interest" description="Disordered" evidence="1">
    <location>
        <begin position="178"/>
        <end position="220"/>
    </location>
</feature>
<evidence type="ECO:0000256" key="2">
    <source>
        <dbReference type="SAM" id="Phobius"/>
    </source>
</evidence>
<feature type="compositionally biased region" description="Polar residues" evidence="1">
    <location>
        <begin position="209"/>
        <end position="220"/>
    </location>
</feature>
<feature type="chain" id="PRO_5043808808" evidence="3">
    <location>
        <begin position="25"/>
        <end position="309"/>
    </location>
</feature>
<keyword evidence="5" id="KW-1185">Reference proteome</keyword>
<keyword evidence="2" id="KW-0472">Membrane</keyword>
<keyword evidence="2" id="KW-1133">Transmembrane helix</keyword>
<feature type="transmembrane region" description="Helical" evidence="2">
    <location>
        <begin position="229"/>
        <end position="252"/>
    </location>
</feature>
<dbReference type="AlphaFoldDB" id="A0AAV5AAN6"/>
<feature type="compositionally biased region" description="Low complexity" evidence="1">
    <location>
        <begin position="179"/>
        <end position="208"/>
    </location>
</feature>
<evidence type="ECO:0000256" key="3">
    <source>
        <dbReference type="SAM" id="SignalP"/>
    </source>
</evidence>
<keyword evidence="3" id="KW-0732">Signal</keyword>
<feature type="signal peptide" evidence="3">
    <location>
        <begin position="1"/>
        <end position="24"/>
    </location>
</feature>
<name>A0AAV5AAN6_9AGAM</name>